<dbReference type="HOGENOM" id="CLU_943087_0_0_11"/>
<dbReference type="eggNOG" id="ENOG5032V2A">
    <property type="taxonomic scope" value="Bacteria"/>
</dbReference>
<organism evidence="1 2">
    <name type="scientific">Kineococcus radiotolerans (strain ATCC BAA-149 / DSM 14245 / SRS30216)</name>
    <dbReference type="NCBI Taxonomy" id="266940"/>
    <lineage>
        <taxon>Bacteria</taxon>
        <taxon>Bacillati</taxon>
        <taxon>Actinomycetota</taxon>
        <taxon>Actinomycetes</taxon>
        <taxon>Kineosporiales</taxon>
        <taxon>Kineosporiaceae</taxon>
        <taxon>Kineococcus</taxon>
    </lineage>
</organism>
<protein>
    <submittedName>
        <fullName evidence="1">Uncharacterized protein</fullName>
    </submittedName>
</protein>
<sequence>MSTAVRGRVVRAVRLCKAPKMADFPWSRASVVHALGERVLTEGAVTRGFTGIDVRPALTGELLHLDAVHEHVVVVLRWQQDPGIYAIAIPLLPAGAYGDAGLPPGMSTGLPVTSLPEWVEEVALWLMEEFDTGLVRRATRIQVGDLIFLTADGGAADVAPEGYYVSTLHLGPGGGRGEHLADVGLDVSTARRILSSGRLLTWLHAYVDNGRGEPFIGHAVVARAPADPGGNGTQPARLEVLEIVPGTPGTVAAALVYHAVRDAIESGAETVSSTLDDPALEKVGFRRHGSGYLSLSWRDVQIPDLRR</sequence>
<accession>A6WAC3</accession>
<dbReference type="AlphaFoldDB" id="A6WAC3"/>
<keyword evidence="2" id="KW-1185">Reference proteome</keyword>
<proteinExistence type="predicted"/>
<dbReference type="KEGG" id="kra:Krad_2281"/>
<name>A6WAC3_KINRD</name>
<evidence type="ECO:0000313" key="2">
    <source>
        <dbReference type="Proteomes" id="UP000001116"/>
    </source>
</evidence>
<dbReference type="Proteomes" id="UP000001116">
    <property type="component" value="Chromosome"/>
</dbReference>
<dbReference type="EMBL" id="CP000750">
    <property type="protein sequence ID" value="ABS03762.1"/>
    <property type="molecule type" value="Genomic_DNA"/>
</dbReference>
<reference evidence="2" key="1">
    <citation type="journal article" date="2008" name="PLoS ONE">
        <title>Survival in nuclear waste, extreme resistance, and potential applications gleaned from the genome sequence of Kineococcus radiotolerans SRS30216.</title>
        <authorList>
            <person name="Bagwell C.E."/>
            <person name="Bhat S."/>
            <person name="Hawkins G.M."/>
            <person name="Smith B.W."/>
            <person name="Biswas T."/>
            <person name="Hoover T.R."/>
            <person name="Saunders E."/>
            <person name="Han C.S."/>
            <person name="Tsodikov O.V."/>
            <person name="Shimkets L.J."/>
        </authorList>
    </citation>
    <scope>NUCLEOTIDE SEQUENCE [LARGE SCALE GENOMIC DNA]</scope>
    <source>
        <strain evidence="2">ATCC BAA-149 / DSM 14245 / SRS30216</strain>
    </source>
</reference>
<evidence type="ECO:0000313" key="1">
    <source>
        <dbReference type="EMBL" id="ABS03762.1"/>
    </source>
</evidence>
<gene>
    <name evidence="1" type="ordered locus">Krad_2281</name>
</gene>